<evidence type="ECO:0000313" key="14">
    <source>
        <dbReference type="EMBL" id="GBF98537.1"/>
    </source>
</evidence>
<dbReference type="GO" id="GO:0019432">
    <property type="term" value="P:triglyceride biosynthetic process"/>
    <property type="evidence" value="ECO:0007669"/>
    <property type="project" value="TreeGrafter"/>
</dbReference>
<evidence type="ECO:0000256" key="10">
    <source>
        <dbReference type="ARBA" id="ARBA00023315"/>
    </source>
</evidence>
<proteinExistence type="inferred from homology"/>
<comment type="subcellular location">
    <subcellularLocation>
        <location evidence="1">Endoplasmic reticulum membrane</location>
        <topology evidence="1">Multi-pass membrane protein</topology>
    </subcellularLocation>
</comment>
<sequence length="551" mass="59771">MRQRIENLESELAEREENLMAAQVSCMTLETSNTALQQALADARRLKAQLEAALFEGLPARGRGPHSRMAAPASSPQQRRREPAAPVVSAEVRLRPRTKPSKGGRWSLGALLREAARQLLPEPAPVRTYRHPSQYTVDNGDVYYSDGMPADYEPTLFTKVFAAATLGAYIGVPQIILSLAALSFWFWWARIALAALMATCYLPLRPLFWRRAASSFVFLCWRRYFHFSYVFDQSLDAYNDYVIAQFPHGAFPLGSLVCGTFMATEFPEYTCYALAANSSFLVPVWRHVHTWLGTMAATEKNFRRLLALGTRKGLRSAAATAAAAAGQPPPQHSDGGASSCAGSAECSDAGTPPASAADAGGADSQALLAAAAAARSGLELPPGAVAGEGAATQRATRLRKRNPQGVSIGVMVGGIAEMYLLHPDYECIKLLDRKGFVRVAIEHGADILPVYMLGASRMTSFGPTWLADAARKLRMSIGVLYGAWGTPVPRRVPLRMAVGVPVSVGPALQRSDPGFEGRVERVHAAVVEAIRHVYYKHRGAYGWGDRELVIV</sequence>
<evidence type="ECO:0000256" key="3">
    <source>
        <dbReference type="ARBA" id="ARBA00022516"/>
    </source>
</evidence>
<dbReference type="Pfam" id="PF03982">
    <property type="entry name" value="DAGAT"/>
    <property type="match status" value="2"/>
</dbReference>
<evidence type="ECO:0000256" key="11">
    <source>
        <dbReference type="SAM" id="Coils"/>
    </source>
</evidence>
<evidence type="ECO:0000256" key="4">
    <source>
        <dbReference type="ARBA" id="ARBA00022679"/>
    </source>
</evidence>
<organism evidence="14 15">
    <name type="scientific">Raphidocelis subcapitata</name>
    <dbReference type="NCBI Taxonomy" id="307507"/>
    <lineage>
        <taxon>Eukaryota</taxon>
        <taxon>Viridiplantae</taxon>
        <taxon>Chlorophyta</taxon>
        <taxon>core chlorophytes</taxon>
        <taxon>Chlorophyceae</taxon>
        <taxon>CS clade</taxon>
        <taxon>Sphaeropleales</taxon>
        <taxon>Selenastraceae</taxon>
        <taxon>Raphidocelis</taxon>
    </lineage>
</organism>
<protein>
    <submittedName>
        <fullName evidence="14">Diacylglycerol acyltransferase</fullName>
    </submittedName>
</protein>
<accession>A0A2V0PMF4</accession>
<feature type="compositionally biased region" description="Low complexity" evidence="12">
    <location>
        <begin position="333"/>
        <end position="344"/>
    </location>
</feature>
<keyword evidence="9 13" id="KW-0472">Membrane</keyword>
<dbReference type="InterPro" id="IPR007130">
    <property type="entry name" value="DAGAT"/>
</dbReference>
<evidence type="ECO:0000256" key="6">
    <source>
        <dbReference type="ARBA" id="ARBA00022824"/>
    </source>
</evidence>
<feature type="region of interest" description="Disordered" evidence="12">
    <location>
        <begin position="59"/>
        <end position="87"/>
    </location>
</feature>
<evidence type="ECO:0000256" key="12">
    <source>
        <dbReference type="SAM" id="MobiDB-lite"/>
    </source>
</evidence>
<keyword evidence="8" id="KW-0443">Lipid metabolism</keyword>
<keyword evidence="7 13" id="KW-1133">Transmembrane helix</keyword>
<dbReference type="InParanoid" id="A0A2V0PMF4"/>
<keyword evidence="5 13" id="KW-0812">Transmembrane</keyword>
<evidence type="ECO:0000256" key="1">
    <source>
        <dbReference type="ARBA" id="ARBA00004477"/>
    </source>
</evidence>
<evidence type="ECO:0000256" key="5">
    <source>
        <dbReference type="ARBA" id="ARBA00022692"/>
    </source>
</evidence>
<keyword evidence="10 14" id="KW-0012">Acyltransferase</keyword>
<evidence type="ECO:0000256" key="13">
    <source>
        <dbReference type="SAM" id="Phobius"/>
    </source>
</evidence>
<dbReference type="EMBL" id="BDRX01000128">
    <property type="protein sequence ID" value="GBF98537.1"/>
    <property type="molecule type" value="Genomic_DNA"/>
</dbReference>
<reference evidence="14 15" key="1">
    <citation type="journal article" date="2018" name="Sci. Rep.">
        <title>Raphidocelis subcapitata (=Pseudokirchneriella subcapitata) provides an insight into genome evolution and environmental adaptations in the Sphaeropleales.</title>
        <authorList>
            <person name="Suzuki S."/>
            <person name="Yamaguchi H."/>
            <person name="Nakajima N."/>
            <person name="Kawachi M."/>
        </authorList>
    </citation>
    <scope>NUCLEOTIDE SEQUENCE [LARGE SCALE GENOMIC DNA]</scope>
    <source>
        <strain evidence="14 15">NIES-35</strain>
    </source>
</reference>
<dbReference type="GO" id="GO:0004144">
    <property type="term" value="F:diacylglycerol O-acyltransferase activity"/>
    <property type="evidence" value="ECO:0007669"/>
    <property type="project" value="TreeGrafter"/>
</dbReference>
<comment type="similarity">
    <text evidence="2">Belongs to the diacylglycerol acyltransferase family.</text>
</comment>
<evidence type="ECO:0000256" key="7">
    <source>
        <dbReference type="ARBA" id="ARBA00022989"/>
    </source>
</evidence>
<evidence type="ECO:0000313" key="15">
    <source>
        <dbReference type="Proteomes" id="UP000247498"/>
    </source>
</evidence>
<feature type="transmembrane region" description="Helical" evidence="13">
    <location>
        <begin position="156"/>
        <end position="179"/>
    </location>
</feature>
<dbReference type="STRING" id="307507.A0A2V0PMF4"/>
<feature type="coiled-coil region" evidence="11">
    <location>
        <begin position="5"/>
        <end position="56"/>
    </location>
</feature>
<comment type="caution">
    <text evidence="14">The sequence shown here is derived from an EMBL/GenBank/DDBJ whole genome shotgun (WGS) entry which is preliminary data.</text>
</comment>
<keyword evidence="11" id="KW-0175">Coiled coil</keyword>
<dbReference type="OrthoDB" id="543057at2759"/>
<gene>
    <name evidence="14" type="ORF">Rsub_11867</name>
</gene>
<dbReference type="PANTHER" id="PTHR12317">
    <property type="entry name" value="DIACYLGLYCEROL O-ACYLTRANSFERASE"/>
    <property type="match status" value="1"/>
</dbReference>
<evidence type="ECO:0000256" key="2">
    <source>
        <dbReference type="ARBA" id="ARBA00005420"/>
    </source>
</evidence>
<evidence type="ECO:0000256" key="9">
    <source>
        <dbReference type="ARBA" id="ARBA00023136"/>
    </source>
</evidence>
<keyword evidence="4 14" id="KW-0808">Transferase</keyword>
<dbReference type="GO" id="GO:0005789">
    <property type="term" value="C:endoplasmic reticulum membrane"/>
    <property type="evidence" value="ECO:0007669"/>
    <property type="project" value="UniProtKB-SubCell"/>
</dbReference>
<name>A0A2V0PMF4_9CHLO</name>
<keyword evidence="6" id="KW-0256">Endoplasmic reticulum</keyword>
<feature type="region of interest" description="Disordered" evidence="12">
    <location>
        <begin position="319"/>
        <end position="344"/>
    </location>
</feature>
<keyword evidence="15" id="KW-1185">Reference proteome</keyword>
<dbReference type="PANTHER" id="PTHR12317:SF63">
    <property type="entry name" value="DIACYLGLYCEROL O-ACYLTRANSFERASE 2"/>
    <property type="match status" value="1"/>
</dbReference>
<dbReference type="AlphaFoldDB" id="A0A2V0PMF4"/>
<evidence type="ECO:0000256" key="8">
    <source>
        <dbReference type="ARBA" id="ARBA00023098"/>
    </source>
</evidence>
<keyword evidence="3" id="KW-0444">Lipid biosynthesis</keyword>
<dbReference type="Proteomes" id="UP000247498">
    <property type="component" value="Unassembled WGS sequence"/>
</dbReference>